<keyword evidence="2" id="KW-0067">ATP-binding</keyword>
<reference evidence="2 3" key="1">
    <citation type="journal article" date="2019" name="Environ. Microbiol.">
        <title>Species interactions and distinct microbial communities in high Arctic permafrost affected cryosols are associated with the CH4 and CO2 gas fluxes.</title>
        <authorList>
            <person name="Altshuler I."/>
            <person name="Hamel J."/>
            <person name="Turney S."/>
            <person name="Magnuson E."/>
            <person name="Levesque R."/>
            <person name="Greer C."/>
            <person name="Whyte L.G."/>
        </authorList>
    </citation>
    <scope>NUCLEOTIDE SEQUENCE [LARGE SCALE GENOMIC DNA]</scope>
    <source>
        <strain evidence="2 3">S9.2P</strain>
    </source>
</reference>
<keyword evidence="3" id="KW-1185">Reference proteome</keyword>
<dbReference type="Proteomes" id="UP000317646">
    <property type="component" value="Unassembled WGS sequence"/>
</dbReference>
<dbReference type="PANTHER" id="PTHR40396">
    <property type="entry name" value="ATPASE-LIKE PROTEIN"/>
    <property type="match status" value="1"/>
</dbReference>
<evidence type="ECO:0000259" key="1">
    <source>
        <dbReference type="Pfam" id="PF13304"/>
    </source>
</evidence>
<dbReference type="RefSeq" id="WP_140468743.1">
    <property type="nucleotide sequence ID" value="NZ_RCYZ01000008.1"/>
</dbReference>
<dbReference type="AlphaFoldDB" id="A0A502GLW6"/>
<dbReference type="PANTHER" id="PTHR40396:SF1">
    <property type="entry name" value="ATPASE AAA-TYPE CORE DOMAIN-CONTAINING PROTEIN"/>
    <property type="match status" value="1"/>
</dbReference>
<evidence type="ECO:0000313" key="3">
    <source>
        <dbReference type="Proteomes" id="UP000317646"/>
    </source>
</evidence>
<protein>
    <submittedName>
        <fullName evidence="2">ATP-binding protein</fullName>
    </submittedName>
</protein>
<dbReference type="Pfam" id="PF13304">
    <property type="entry name" value="AAA_21"/>
    <property type="match status" value="1"/>
</dbReference>
<organism evidence="2 3">
    <name type="scientific">Hymenobacter nivis</name>
    <dbReference type="NCBI Taxonomy" id="1850093"/>
    <lineage>
        <taxon>Bacteria</taxon>
        <taxon>Pseudomonadati</taxon>
        <taxon>Bacteroidota</taxon>
        <taxon>Cytophagia</taxon>
        <taxon>Cytophagales</taxon>
        <taxon>Hymenobacteraceae</taxon>
        <taxon>Hymenobacter</taxon>
    </lineage>
</organism>
<dbReference type="OrthoDB" id="9809324at2"/>
<sequence>MLIRLSVENFRSIKDRVELSLIPGKTQRLENHVFKGTGKNGLDVLKGAIIYGANASGKSNLVKAVLLARNLVKKGTRANQSISVTPFKLNTVSNNSPTRIEFEFRSKGMQLAYGFSITSLHVVEEWLFLIGKGKEEVVFERVFDIDSNKYKTTFGKIKFKNNEEKQFLNFVAKGTRHNQLFLAEVIEREVKENVSGIDSIMNAIYWFDKILTVITPKSRYHGIEAKIQKNQDKSIHYANYLNHFDTGINGIDLVESDFEQFSGQGDRLKQDSIEKIKALKEGENLFINAPDSSRYMICKSDDDDDLKLFKLVTQHRHIDSDQISYFDLNEESDGTQRLMDLIPGFIDAIEGEKVFFIDELDRSLHPVISRTIIDDFFNKNPASKSQLIVTTHEASLLDQDIIRKDEIWFVEKNKDGVSTAYSLEEFKPVRFDTDIQKGYLNGRYGAIPFIRGAQHVADFLNE</sequence>
<evidence type="ECO:0000313" key="2">
    <source>
        <dbReference type="EMBL" id="TPG62864.1"/>
    </source>
</evidence>
<name>A0A502GLW6_9BACT</name>
<dbReference type="InterPro" id="IPR003959">
    <property type="entry name" value="ATPase_AAA_core"/>
</dbReference>
<dbReference type="Gene3D" id="3.40.50.300">
    <property type="entry name" value="P-loop containing nucleotide triphosphate hydrolases"/>
    <property type="match status" value="1"/>
</dbReference>
<dbReference type="GO" id="GO:0016887">
    <property type="term" value="F:ATP hydrolysis activity"/>
    <property type="evidence" value="ECO:0007669"/>
    <property type="project" value="InterPro"/>
</dbReference>
<feature type="domain" description="ATPase AAA-type core" evidence="1">
    <location>
        <begin position="49"/>
        <end position="398"/>
    </location>
</feature>
<dbReference type="InterPro" id="IPR027417">
    <property type="entry name" value="P-loop_NTPase"/>
</dbReference>
<proteinExistence type="predicted"/>
<dbReference type="GO" id="GO:0005524">
    <property type="term" value="F:ATP binding"/>
    <property type="evidence" value="ECO:0007669"/>
    <property type="project" value="UniProtKB-KW"/>
</dbReference>
<dbReference type="SUPFAM" id="SSF52540">
    <property type="entry name" value="P-loop containing nucleoside triphosphate hydrolases"/>
    <property type="match status" value="1"/>
</dbReference>
<gene>
    <name evidence="2" type="ORF">EAH73_17480</name>
</gene>
<accession>A0A502GLW6</accession>
<comment type="caution">
    <text evidence="2">The sequence shown here is derived from an EMBL/GenBank/DDBJ whole genome shotgun (WGS) entry which is preliminary data.</text>
</comment>
<keyword evidence="2" id="KW-0547">Nucleotide-binding</keyword>
<dbReference type="EMBL" id="RCYZ01000008">
    <property type="protein sequence ID" value="TPG62864.1"/>
    <property type="molecule type" value="Genomic_DNA"/>
</dbReference>